<dbReference type="InterPro" id="IPR010373">
    <property type="entry name" value="DUF968"/>
</dbReference>
<comment type="caution">
    <text evidence="1">The sequence shown here is derived from an EMBL/GenBank/DDBJ whole genome shotgun (WGS) entry which is preliminary data.</text>
</comment>
<dbReference type="Pfam" id="PF06147">
    <property type="entry name" value="DUF968"/>
    <property type="match status" value="1"/>
</dbReference>
<dbReference type="Proteomes" id="UP000027466">
    <property type="component" value="Unassembled WGS sequence"/>
</dbReference>
<dbReference type="AlphaFoldDB" id="A0A069PPI2"/>
<accession>A0A069PPI2</accession>
<evidence type="ECO:0008006" key="3">
    <source>
        <dbReference type="Google" id="ProtNLM"/>
    </source>
</evidence>
<evidence type="ECO:0000313" key="1">
    <source>
        <dbReference type="EMBL" id="KDR39181.1"/>
    </source>
</evidence>
<evidence type="ECO:0000313" key="2">
    <source>
        <dbReference type="Proteomes" id="UP000027466"/>
    </source>
</evidence>
<gene>
    <name evidence="1" type="ORF">BG61_34270</name>
</gene>
<sequence length="104" mass="11032">MTARLIGIPKPQTFRSEKLRRAVATLPCQACGRSGSTQAAHANMGKGMGIKASDALVAALCTKCHSELDQGGKMSKVARREFEAEMVLKTYVALIEAGVIGVLK</sequence>
<dbReference type="STRING" id="60547.GCA_000751215_02947"/>
<proteinExistence type="predicted"/>
<organism evidence="1 2">
    <name type="scientific">Caballeronia glathei</name>
    <dbReference type="NCBI Taxonomy" id="60547"/>
    <lineage>
        <taxon>Bacteria</taxon>
        <taxon>Pseudomonadati</taxon>
        <taxon>Pseudomonadota</taxon>
        <taxon>Betaproteobacteria</taxon>
        <taxon>Burkholderiales</taxon>
        <taxon>Burkholderiaceae</taxon>
        <taxon>Caballeronia</taxon>
    </lineage>
</organism>
<protein>
    <recommendedName>
        <fullName evidence="3">DUF1364 domain-containing protein</fullName>
    </recommendedName>
</protein>
<dbReference type="Gene3D" id="3.30.50.20">
    <property type="entry name" value="prophage-derive protein ybcO"/>
    <property type="match status" value="1"/>
</dbReference>
<dbReference type="RefSeq" id="WP_051672869.1">
    <property type="nucleotide sequence ID" value="NZ_CADFFX010000020.1"/>
</dbReference>
<keyword evidence="2" id="KW-1185">Reference proteome</keyword>
<dbReference type="EMBL" id="JFHC01000064">
    <property type="protein sequence ID" value="KDR39181.1"/>
    <property type="molecule type" value="Genomic_DNA"/>
</dbReference>
<name>A0A069PPI2_9BURK</name>
<reference evidence="1 2" key="1">
    <citation type="submission" date="2014-03" db="EMBL/GenBank/DDBJ databases">
        <title>Draft Genome Sequences of Four Burkholderia Strains.</title>
        <authorList>
            <person name="Liu X.Y."/>
            <person name="Li C.X."/>
            <person name="Xu J.H."/>
        </authorList>
    </citation>
    <scope>NUCLEOTIDE SEQUENCE [LARGE SCALE GENOMIC DNA]</scope>
    <source>
        <strain evidence="1 2">DSM 50014</strain>
    </source>
</reference>